<reference evidence="1 2" key="1">
    <citation type="submission" date="2018-08" db="EMBL/GenBank/DDBJ databases">
        <title>Paenibacillus sp. M4BSY-1, whole genome shotgun sequence.</title>
        <authorList>
            <person name="Tuo L."/>
        </authorList>
    </citation>
    <scope>NUCLEOTIDE SEQUENCE [LARGE SCALE GENOMIC DNA]</scope>
    <source>
        <strain evidence="1 2">M4BSY-1</strain>
    </source>
</reference>
<accession>A0A371PDZ4</accession>
<keyword evidence="2" id="KW-1185">Reference proteome</keyword>
<comment type="caution">
    <text evidence="1">The sequence shown here is derived from an EMBL/GenBank/DDBJ whole genome shotgun (WGS) entry which is preliminary data.</text>
</comment>
<name>A0A371PDZ4_9BACL</name>
<protein>
    <submittedName>
        <fullName evidence="1">Uncharacterized protein</fullName>
    </submittedName>
</protein>
<dbReference type="EMBL" id="QUBQ01000003">
    <property type="protein sequence ID" value="REK74163.1"/>
    <property type="molecule type" value="Genomic_DNA"/>
</dbReference>
<gene>
    <name evidence="1" type="ORF">DX130_16565</name>
</gene>
<sequence length="68" mass="7683">MLSYDFIFENEEKEALLFQAGLEKAGIAYRMDAIEPSGFKTHLATGQRGSTAIYCCFRLNSCREAVRI</sequence>
<proteinExistence type="predicted"/>
<dbReference type="AlphaFoldDB" id="A0A371PDZ4"/>
<evidence type="ECO:0000313" key="2">
    <source>
        <dbReference type="Proteomes" id="UP000261905"/>
    </source>
</evidence>
<organism evidence="1 2">
    <name type="scientific">Paenibacillus paeoniae</name>
    <dbReference type="NCBI Taxonomy" id="2292705"/>
    <lineage>
        <taxon>Bacteria</taxon>
        <taxon>Bacillati</taxon>
        <taxon>Bacillota</taxon>
        <taxon>Bacilli</taxon>
        <taxon>Bacillales</taxon>
        <taxon>Paenibacillaceae</taxon>
        <taxon>Paenibacillus</taxon>
    </lineage>
</organism>
<dbReference type="Proteomes" id="UP000261905">
    <property type="component" value="Unassembled WGS sequence"/>
</dbReference>
<evidence type="ECO:0000313" key="1">
    <source>
        <dbReference type="EMBL" id="REK74163.1"/>
    </source>
</evidence>